<dbReference type="EMBL" id="CAXHTB010000008">
    <property type="protein sequence ID" value="CAL0310770.1"/>
    <property type="molecule type" value="Genomic_DNA"/>
</dbReference>
<name>A0AAV1WMX7_LUPLU</name>
<dbReference type="AlphaFoldDB" id="A0AAV1WMX7"/>
<keyword evidence="1" id="KW-0472">Membrane</keyword>
<evidence type="ECO:0000256" key="1">
    <source>
        <dbReference type="SAM" id="Phobius"/>
    </source>
</evidence>
<keyword evidence="1" id="KW-1133">Transmembrane helix</keyword>
<evidence type="ECO:0000313" key="4">
    <source>
        <dbReference type="Proteomes" id="UP001497480"/>
    </source>
</evidence>
<accession>A0AAV1WMX7</accession>
<dbReference type="InterPro" id="IPR045177">
    <property type="entry name" value="FDM1-5/IDN2"/>
</dbReference>
<evidence type="ECO:0000313" key="3">
    <source>
        <dbReference type="EMBL" id="CAL0310770.1"/>
    </source>
</evidence>
<reference evidence="3 4" key="1">
    <citation type="submission" date="2024-03" db="EMBL/GenBank/DDBJ databases">
        <authorList>
            <person name="Martinez-Hernandez J."/>
        </authorList>
    </citation>
    <scope>NUCLEOTIDE SEQUENCE [LARGE SCALE GENOMIC DNA]</scope>
</reference>
<dbReference type="PANTHER" id="PTHR21596">
    <property type="entry name" value="RIBONUCLEASE P SUBUNIT P38"/>
    <property type="match status" value="1"/>
</dbReference>
<dbReference type="PANTHER" id="PTHR21596:SF77">
    <property type="entry name" value="XH_XS DOMAIN PROTEIN"/>
    <property type="match status" value="1"/>
</dbReference>
<gene>
    <name evidence="3" type="ORF">LLUT_LOCUS11830</name>
</gene>
<protein>
    <recommendedName>
        <fullName evidence="2">Zinc finger-XS domain-containing protein</fullName>
    </recommendedName>
</protein>
<dbReference type="GO" id="GO:0080188">
    <property type="term" value="P:gene silencing by siRNA-directed DNA methylation"/>
    <property type="evidence" value="ECO:0007669"/>
    <property type="project" value="InterPro"/>
</dbReference>
<sequence length="118" mass="13216">MEHNSDEDTDISESKISDYEDKSYQKLKNGSHCVKTSDETFTCPYCPKKRKQDYMYKGLLQHASGCTFLSLLMHIARCLIIWPCGWPAVLGHDANALSLACVVMFGQLAGAIWPTVLV</sequence>
<dbReference type="Proteomes" id="UP001497480">
    <property type="component" value="Unassembled WGS sequence"/>
</dbReference>
<dbReference type="InterPro" id="IPR005381">
    <property type="entry name" value="Znf-XS_domain"/>
</dbReference>
<feature type="transmembrane region" description="Helical" evidence="1">
    <location>
        <begin position="94"/>
        <end position="117"/>
    </location>
</feature>
<feature type="domain" description="Zinc finger-XS" evidence="2">
    <location>
        <begin position="43"/>
        <end position="65"/>
    </location>
</feature>
<evidence type="ECO:0000259" key="2">
    <source>
        <dbReference type="Pfam" id="PF03470"/>
    </source>
</evidence>
<comment type="caution">
    <text evidence="3">The sequence shown here is derived from an EMBL/GenBank/DDBJ whole genome shotgun (WGS) entry which is preliminary data.</text>
</comment>
<proteinExistence type="predicted"/>
<feature type="transmembrane region" description="Helical" evidence="1">
    <location>
        <begin position="59"/>
        <end position="82"/>
    </location>
</feature>
<dbReference type="Pfam" id="PF03470">
    <property type="entry name" value="zf-XS"/>
    <property type="match status" value="1"/>
</dbReference>
<keyword evidence="1" id="KW-0812">Transmembrane</keyword>
<keyword evidence="4" id="KW-1185">Reference proteome</keyword>
<organism evidence="3 4">
    <name type="scientific">Lupinus luteus</name>
    <name type="common">European yellow lupine</name>
    <dbReference type="NCBI Taxonomy" id="3873"/>
    <lineage>
        <taxon>Eukaryota</taxon>
        <taxon>Viridiplantae</taxon>
        <taxon>Streptophyta</taxon>
        <taxon>Embryophyta</taxon>
        <taxon>Tracheophyta</taxon>
        <taxon>Spermatophyta</taxon>
        <taxon>Magnoliopsida</taxon>
        <taxon>eudicotyledons</taxon>
        <taxon>Gunneridae</taxon>
        <taxon>Pentapetalae</taxon>
        <taxon>rosids</taxon>
        <taxon>fabids</taxon>
        <taxon>Fabales</taxon>
        <taxon>Fabaceae</taxon>
        <taxon>Papilionoideae</taxon>
        <taxon>50 kb inversion clade</taxon>
        <taxon>genistoids sensu lato</taxon>
        <taxon>core genistoids</taxon>
        <taxon>Genisteae</taxon>
        <taxon>Lupinus</taxon>
    </lineage>
</organism>